<dbReference type="RefSeq" id="WP_133792846.1">
    <property type="nucleotide sequence ID" value="NZ_SOCA01000001.1"/>
</dbReference>
<dbReference type="Gene3D" id="3.40.50.1820">
    <property type="entry name" value="alpha/beta hydrolase"/>
    <property type="match status" value="1"/>
</dbReference>
<protein>
    <submittedName>
        <fullName evidence="1">Pimeloyl-ACP methyl ester carboxylesterase</fullName>
    </submittedName>
</protein>
<dbReference type="AlphaFoldDB" id="A0A4R7SPD1"/>
<sequence length="527" mass="58556">MRSWVSLPLIIVLSGSLGSCAIAPAKVERAIRSPLISLRPQETASLHELLTTALTEDPASAKSSRALGQFVERWKRENQPAQGEVKEEGLPSYRVRFEGSPAAPEPLDYFDEIHAASSFKVKRIRHHQRTGIGAPLLALRENRHRERVEKYFPPEVISRPMTATLEAGAVRQGTRSVRIRLLCSLQNETVVHQGKSQPLAADFSMPWASALSRAGRLQQSAILDMLTRTPRRQPQLYLMEPYDPEKEPLIMIHGLLSTPLAWAQISNDLWGDETVRRRYQIWHYLYNTSAPALYSARILRGQLRELRFLLDPEGDDPASQKATLLTHSMGGLIGKGLVVTPGDAFWKAAFKVPPEELKLTAEDRTVLNDAFNWQGDRSIRRILFICTPHRGSAFADNPAGRIGSWLTRPPSQFQDFFKRVSAENPDVFTPAYTALGQGRLDSVSALSPRQPTLRILAGLPIPKRVKTHSIIGNRGRDGPLENSSDGIVPYASSHLDGADSELVVPTGHGAFHHPAAMAEILRVLRLP</sequence>
<organism evidence="1 2">
    <name type="scientific">Prosthecobacter fusiformis</name>
    <dbReference type="NCBI Taxonomy" id="48464"/>
    <lineage>
        <taxon>Bacteria</taxon>
        <taxon>Pseudomonadati</taxon>
        <taxon>Verrucomicrobiota</taxon>
        <taxon>Verrucomicrobiia</taxon>
        <taxon>Verrucomicrobiales</taxon>
        <taxon>Verrucomicrobiaceae</taxon>
        <taxon>Prosthecobacter</taxon>
    </lineage>
</organism>
<proteinExistence type="predicted"/>
<evidence type="ECO:0000313" key="2">
    <source>
        <dbReference type="Proteomes" id="UP000295662"/>
    </source>
</evidence>
<keyword evidence="2" id="KW-1185">Reference proteome</keyword>
<dbReference type="EMBL" id="SOCA01000001">
    <property type="protein sequence ID" value="TDU80851.1"/>
    <property type="molecule type" value="Genomic_DNA"/>
</dbReference>
<comment type="caution">
    <text evidence="1">The sequence shown here is derived from an EMBL/GenBank/DDBJ whole genome shotgun (WGS) entry which is preliminary data.</text>
</comment>
<accession>A0A4R7SPD1</accession>
<gene>
    <name evidence="1" type="ORF">EI77_00149</name>
</gene>
<name>A0A4R7SPD1_9BACT</name>
<dbReference type="InterPro" id="IPR029058">
    <property type="entry name" value="AB_hydrolase_fold"/>
</dbReference>
<evidence type="ECO:0000313" key="1">
    <source>
        <dbReference type="EMBL" id="TDU80851.1"/>
    </source>
</evidence>
<dbReference type="OrthoDB" id="869379at2"/>
<dbReference type="PROSITE" id="PS51257">
    <property type="entry name" value="PROKAR_LIPOPROTEIN"/>
    <property type="match status" value="1"/>
</dbReference>
<dbReference type="SUPFAM" id="SSF53474">
    <property type="entry name" value="alpha/beta-Hydrolases"/>
    <property type="match status" value="1"/>
</dbReference>
<reference evidence="1 2" key="1">
    <citation type="submission" date="2019-03" db="EMBL/GenBank/DDBJ databases">
        <title>Genomic Encyclopedia of Archaeal and Bacterial Type Strains, Phase II (KMG-II): from individual species to whole genera.</title>
        <authorList>
            <person name="Goeker M."/>
        </authorList>
    </citation>
    <scope>NUCLEOTIDE SEQUENCE [LARGE SCALE GENOMIC DNA]</scope>
    <source>
        <strain evidence="1 2">ATCC 25309</strain>
    </source>
</reference>
<dbReference type="Proteomes" id="UP000295662">
    <property type="component" value="Unassembled WGS sequence"/>
</dbReference>